<feature type="chain" id="PRO_5039452086" description="SDR-like Ig domain-containing protein" evidence="7">
    <location>
        <begin position="26"/>
        <end position="362"/>
    </location>
</feature>
<keyword evidence="5" id="KW-0572">Peptidoglycan-anchor</keyword>
<evidence type="ECO:0000256" key="2">
    <source>
        <dbReference type="ARBA" id="ARBA00022512"/>
    </source>
</evidence>
<keyword evidence="6" id="KW-0812">Transmembrane</keyword>
<dbReference type="InterPro" id="IPR011252">
    <property type="entry name" value="Fibrogen-bd_dom1"/>
</dbReference>
<keyword evidence="6" id="KW-1133">Transmembrane helix</keyword>
<keyword evidence="2" id="KW-0134">Cell wall</keyword>
<keyword evidence="3" id="KW-0964">Secreted</keyword>
<evidence type="ECO:0000256" key="7">
    <source>
        <dbReference type="SAM" id="SignalP"/>
    </source>
</evidence>
<accession>A0A7M1STV7</accession>
<dbReference type="Proteomes" id="UP000593758">
    <property type="component" value="Chromosome"/>
</dbReference>
<proteinExistence type="predicted"/>
<protein>
    <recommendedName>
        <fullName evidence="10">SDR-like Ig domain-containing protein</fullName>
    </recommendedName>
</protein>
<dbReference type="EMBL" id="CP063169">
    <property type="protein sequence ID" value="QOR71010.1"/>
    <property type="molecule type" value="Genomic_DNA"/>
</dbReference>
<organism evidence="8 9">
    <name type="scientific">Ruania alkalisoli</name>
    <dbReference type="NCBI Taxonomy" id="2779775"/>
    <lineage>
        <taxon>Bacteria</taxon>
        <taxon>Bacillati</taxon>
        <taxon>Actinomycetota</taxon>
        <taxon>Actinomycetes</taxon>
        <taxon>Micrococcales</taxon>
        <taxon>Ruaniaceae</taxon>
        <taxon>Ruania</taxon>
    </lineage>
</organism>
<dbReference type="KEGG" id="halt:IM660_01450"/>
<feature type="signal peptide" evidence="7">
    <location>
        <begin position="1"/>
        <end position="25"/>
    </location>
</feature>
<keyword evidence="9" id="KW-1185">Reference proteome</keyword>
<dbReference type="InterPro" id="IPR008966">
    <property type="entry name" value="Adhesion_dom_sf"/>
</dbReference>
<dbReference type="AlphaFoldDB" id="A0A7M1STV7"/>
<evidence type="ECO:0000313" key="8">
    <source>
        <dbReference type="EMBL" id="QOR71010.1"/>
    </source>
</evidence>
<feature type="transmembrane region" description="Helical" evidence="6">
    <location>
        <begin position="338"/>
        <end position="359"/>
    </location>
</feature>
<keyword evidence="4 7" id="KW-0732">Signal</keyword>
<evidence type="ECO:0008006" key="10">
    <source>
        <dbReference type="Google" id="ProtNLM"/>
    </source>
</evidence>
<gene>
    <name evidence="8" type="ORF">IM660_01450</name>
</gene>
<dbReference type="SUPFAM" id="SSF49401">
    <property type="entry name" value="Bacterial adhesins"/>
    <property type="match status" value="1"/>
</dbReference>
<dbReference type="Gene3D" id="2.60.40.1280">
    <property type="match status" value="1"/>
</dbReference>
<evidence type="ECO:0000256" key="6">
    <source>
        <dbReference type="SAM" id="Phobius"/>
    </source>
</evidence>
<dbReference type="GO" id="GO:0007155">
    <property type="term" value="P:cell adhesion"/>
    <property type="evidence" value="ECO:0007669"/>
    <property type="project" value="InterPro"/>
</dbReference>
<evidence type="ECO:0000313" key="9">
    <source>
        <dbReference type="Proteomes" id="UP000593758"/>
    </source>
</evidence>
<dbReference type="RefSeq" id="WP_193497679.1">
    <property type="nucleotide sequence ID" value="NZ_CP063169.1"/>
</dbReference>
<evidence type="ECO:0000256" key="1">
    <source>
        <dbReference type="ARBA" id="ARBA00004191"/>
    </source>
</evidence>
<reference evidence="8 9" key="1">
    <citation type="submission" date="2020-10" db="EMBL/GenBank/DDBJ databases">
        <title>Haloactinobacterium sp. RN3S43, a bacterium isolated from saline soil.</title>
        <authorList>
            <person name="Sun J.-Q."/>
        </authorList>
    </citation>
    <scope>NUCLEOTIDE SEQUENCE [LARGE SCALE GENOMIC DNA]</scope>
    <source>
        <strain evidence="8 9">RN3S43</strain>
    </source>
</reference>
<comment type="subcellular location">
    <subcellularLocation>
        <location evidence="1">Secreted</location>
        <location evidence="1">Cell wall</location>
    </subcellularLocation>
</comment>
<evidence type="ECO:0000256" key="3">
    <source>
        <dbReference type="ARBA" id="ARBA00022525"/>
    </source>
</evidence>
<evidence type="ECO:0000256" key="5">
    <source>
        <dbReference type="ARBA" id="ARBA00023088"/>
    </source>
</evidence>
<evidence type="ECO:0000256" key="4">
    <source>
        <dbReference type="ARBA" id="ARBA00022729"/>
    </source>
</evidence>
<sequence length="362" mass="37748">MPRNRALVAAGLALLVLLLAVPAVAPQALTAWARPGTTNDSHAEPVTWSVTVDEAATSRWGTFDVALTWTDPAASTRDGFVLDLPAELVPLTDTFDVRAATGQVVARAAVDDGALTLTYTDHALGTLTGTATFVAGWDDGPSPGEDITLTFSAVGTTVDVAISLDAEDEDSPGPRLYGYWRDRAIEDTASPEAALQWRVVTGRGPVRDTVIDTELGDGHRLDCTGITGRLQTAFEANGDASAAHDLPAGALDVVSCDGSGFTVDLPEVEPGTALMVLFSSTVTDPARTDYSTSAGFAPGSRDLNSTIERATSIGTGSVAVSEPTAGASQPRAFLQSPGWLWLPLALLALGGSTLLYRLARRR</sequence>
<name>A0A7M1STV7_9MICO</name>
<keyword evidence="6" id="KW-0472">Membrane</keyword>